<evidence type="ECO:0000256" key="5">
    <source>
        <dbReference type="ARBA" id="ARBA00022989"/>
    </source>
</evidence>
<dbReference type="GO" id="GO:0006950">
    <property type="term" value="P:response to stress"/>
    <property type="evidence" value="ECO:0007669"/>
    <property type="project" value="UniProtKB-ARBA"/>
</dbReference>
<evidence type="ECO:0000256" key="4">
    <source>
        <dbReference type="ARBA" id="ARBA00022824"/>
    </source>
</evidence>
<gene>
    <name evidence="9" type="ORF">BDQ12DRAFT_699169</name>
</gene>
<feature type="transmembrane region" description="Helical" evidence="7">
    <location>
        <begin position="55"/>
        <end position="73"/>
    </location>
</feature>
<name>A0A5C3LVK7_9AGAR</name>
<keyword evidence="3 7" id="KW-0812">Transmembrane</keyword>
<evidence type="ECO:0000256" key="2">
    <source>
        <dbReference type="ARBA" id="ARBA00008917"/>
    </source>
</evidence>
<proteinExistence type="inferred from homology"/>
<keyword evidence="10" id="KW-1185">Reference proteome</keyword>
<evidence type="ECO:0000256" key="1">
    <source>
        <dbReference type="ARBA" id="ARBA00004477"/>
    </source>
</evidence>
<dbReference type="SUPFAM" id="SSF144091">
    <property type="entry name" value="Rhomboid-like"/>
    <property type="match status" value="1"/>
</dbReference>
<dbReference type="AlphaFoldDB" id="A0A5C3LVK7"/>
<feature type="transmembrane region" description="Helical" evidence="7">
    <location>
        <begin position="17"/>
        <end position="35"/>
    </location>
</feature>
<protein>
    <recommendedName>
        <fullName evidence="7">Derlin</fullName>
    </recommendedName>
</protein>
<dbReference type="GO" id="GO:0005789">
    <property type="term" value="C:endoplasmic reticulum membrane"/>
    <property type="evidence" value="ECO:0007669"/>
    <property type="project" value="UniProtKB-SubCell"/>
</dbReference>
<keyword evidence="4 7" id="KW-0256">Endoplasmic reticulum</keyword>
<dbReference type="OrthoDB" id="1716531at2759"/>
<dbReference type="InterPro" id="IPR007599">
    <property type="entry name" value="DER1"/>
</dbReference>
<sequence length="268" mass="28397">MDQFVAELRKIPPVTRFLCFSSLGVTIPVLMQMVSPYGLLFVPKLVMNKFQLWRLYTSFFLGGGGLNYIFELVMLYRTADQLESGPYARRSADLAWQLIFACASIIGLTMPLSTFVFARPLLVALAYLSSALAPPGAQTSLMGLITLPVKYFPYVMIGMDLLMGGPQAAAQAVAGAVVGHAWWWGVWGAGLGGQGVLASYSQAPEWMKKIVGEEAAPPPPPPAGRGGAGAGLAAAGVQVIPPRRPVTSPAATSTSTGYNWGSGNRLGS</sequence>
<feature type="transmembrane region" description="Helical" evidence="7">
    <location>
        <begin position="94"/>
        <end position="118"/>
    </location>
</feature>
<feature type="compositionally biased region" description="Low complexity" evidence="8">
    <location>
        <begin position="247"/>
        <end position="256"/>
    </location>
</feature>
<dbReference type="InterPro" id="IPR035952">
    <property type="entry name" value="Rhomboid-like_sf"/>
</dbReference>
<dbReference type="Pfam" id="PF04511">
    <property type="entry name" value="DER1"/>
    <property type="match status" value="1"/>
</dbReference>
<evidence type="ECO:0000256" key="3">
    <source>
        <dbReference type="ARBA" id="ARBA00022692"/>
    </source>
</evidence>
<evidence type="ECO:0000256" key="8">
    <source>
        <dbReference type="SAM" id="MobiDB-lite"/>
    </source>
</evidence>
<dbReference type="PANTHER" id="PTHR11009">
    <property type="entry name" value="DER1-LIKE PROTEIN, DERLIN"/>
    <property type="match status" value="1"/>
</dbReference>
<keyword evidence="5 7" id="KW-1133">Transmembrane helix</keyword>
<feature type="compositionally biased region" description="Polar residues" evidence="8">
    <location>
        <begin position="257"/>
        <end position="268"/>
    </location>
</feature>
<dbReference type="Proteomes" id="UP000308652">
    <property type="component" value="Unassembled WGS sequence"/>
</dbReference>
<comment type="subcellular location">
    <subcellularLocation>
        <location evidence="1 7">Endoplasmic reticulum membrane</location>
        <topology evidence="1 7">Multi-pass membrane protein</topology>
    </subcellularLocation>
</comment>
<comment type="caution">
    <text evidence="7">Lacks conserved residue(s) required for the propagation of feature annotation.</text>
</comment>
<comment type="function">
    <text evidence="7">May be involved in the degradation of misfolded endoplasmic reticulum (ER) luminal proteins.</text>
</comment>
<dbReference type="EMBL" id="ML213609">
    <property type="protein sequence ID" value="TFK37154.1"/>
    <property type="molecule type" value="Genomic_DNA"/>
</dbReference>
<evidence type="ECO:0000256" key="6">
    <source>
        <dbReference type="ARBA" id="ARBA00023136"/>
    </source>
</evidence>
<reference evidence="9 10" key="1">
    <citation type="journal article" date="2019" name="Nat. Ecol. Evol.">
        <title>Megaphylogeny resolves global patterns of mushroom evolution.</title>
        <authorList>
            <person name="Varga T."/>
            <person name="Krizsan K."/>
            <person name="Foldi C."/>
            <person name="Dima B."/>
            <person name="Sanchez-Garcia M."/>
            <person name="Sanchez-Ramirez S."/>
            <person name="Szollosi G.J."/>
            <person name="Szarkandi J.G."/>
            <person name="Papp V."/>
            <person name="Albert L."/>
            <person name="Andreopoulos W."/>
            <person name="Angelini C."/>
            <person name="Antonin V."/>
            <person name="Barry K.W."/>
            <person name="Bougher N.L."/>
            <person name="Buchanan P."/>
            <person name="Buyck B."/>
            <person name="Bense V."/>
            <person name="Catcheside P."/>
            <person name="Chovatia M."/>
            <person name="Cooper J."/>
            <person name="Damon W."/>
            <person name="Desjardin D."/>
            <person name="Finy P."/>
            <person name="Geml J."/>
            <person name="Haridas S."/>
            <person name="Hughes K."/>
            <person name="Justo A."/>
            <person name="Karasinski D."/>
            <person name="Kautmanova I."/>
            <person name="Kiss B."/>
            <person name="Kocsube S."/>
            <person name="Kotiranta H."/>
            <person name="LaButti K.M."/>
            <person name="Lechner B.E."/>
            <person name="Liimatainen K."/>
            <person name="Lipzen A."/>
            <person name="Lukacs Z."/>
            <person name="Mihaltcheva S."/>
            <person name="Morgado L.N."/>
            <person name="Niskanen T."/>
            <person name="Noordeloos M.E."/>
            <person name="Ohm R.A."/>
            <person name="Ortiz-Santana B."/>
            <person name="Ovrebo C."/>
            <person name="Racz N."/>
            <person name="Riley R."/>
            <person name="Savchenko A."/>
            <person name="Shiryaev A."/>
            <person name="Soop K."/>
            <person name="Spirin V."/>
            <person name="Szebenyi C."/>
            <person name="Tomsovsky M."/>
            <person name="Tulloss R.E."/>
            <person name="Uehling J."/>
            <person name="Grigoriev I.V."/>
            <person name="Vagvolgyi C."/>
            <person name="Papp T."/>
            <person name="Martin F.M."/>
            <person name="Miettinen O."/>
            <person name="Hibbett D.S."/>
            <person name="Nagy L.G."/>
        </authorList>
    </citation>
    <scope>NUCLEOTIDE SEQUENCE [LARGE SCALE GENOMIC DNA]</scope>
    <source>
        <strain evidence="9 10">CBS 166.37</strain>
    </source>
</reference>
<comment type="similarity">
    <text evidence="2 7">Belongs to the derlin family.</text>
</comment>
<evidence type="ECO:0000256" key="7">
    <source>
        <dbReference type="RuleBase" id="RU363059"/>
    </source>
</evidence>
<organism evidence="9 10">
    <name type="scientific">Crucibulum laeve</name>
    <dbReference type="NCBI Taxonomy" id="68775"/>
    <lineage>
        <taxon>Eukaryota</taxon>
        <taxon>Fungi</taxon>
        <taxon>Dikarya</taxon>
        <taxon>Basidiomycota</taxon>
        <taxon>Agaricomycotina</taxon>
        <taxon>Agaricomycetes</taxon>
        <taxon>Agaricomycetidae</taxon>
        <taxon>Agaricales</taxon>
        <taxon>Agaricineae</taxon>
        <taxon>Nidulariaceae</taxon>
        <taxon>Crucibulum</taxon>
    </lineage>
</organism>
<evidence type="ECO:0000313" key="9">
    <source>
        <dbReference type="EMBL" id="TFK37154.1"/>
    </source>
</evidence>
<evidence type="ECO:0000313" key="10">
    <source>
        <dbReference type="Proteomes" id="UP000308652"/>
    </source>
</evidence>
<feature type="region of interest" description="Disordered" evidence="8">
    <location>
        <begin position="212"/>
        <end position="268"/>
    </location>
</feature>
<dbReference type="STRING" id="68775.A0A5C3LVK7"/>
<keyword evidence="6 7" id="KW-0472">Membrane</keyword>
<accession>A0A5C3LVK7</accession>